<protein>
    <submittedName>
        <fullName evidence="2">Bifunctional DNA primase/polymerase-like protein</fullName>
    </submittedName>
</protein>
<sequence length="273" mass="29902">MTRYRAALAAAARGWPVLPLRPHTKLPAVRGWDDEATLDRDRLRHWWSRRAYNVGISCGPAGLLVVDLDVPHGREAFARRAWQHGEEDPRDTYTVATPSGGEHRYFQAPDVPLGNTVGRIAPHVDTRGVGGYVVAAGSAVGHHRYRVVRDAPVAPAPEWLVAVLTPPPPEHPPIPTQRPSPRRVDAYRAAVVEGEAERVREARPGGRAHIVFTAACRLGELVGAGWLDETTAMAVLLAAAAHHNGIEGWTEKEALHHVENGLALGRRRPRVLR</sequence>
<comment type="caution">
    <text evidence="2">The sequence shown here is derived from an EMBL/GenBank/DDBJ whole genome shotgun (WGS) entry which is preliminary data.</text>
</comment>
<evidence type="ECO:0000313" key="2">
    <source>
        <dbReference type="EMBL" id="PSL57704.1"/>
    </source>
</evidence>
<keyword evidence="3" id="KW-1185">Reference proteome</keyword>
<feature type="domain" description="DNA primase/polymerase bifunctional N-terminal" evidence="1">
    <location>
        <begin position="7"/>
        <end position="160"/>
    </location>
</feature>
<evidence type="ECO:0000313" key="3">
    <source>
        <dbReference type="Proteomes" id="UP000241118"/>
    </source>
</evidence>
<dbReference type="Pfam" id="PF09250">
    <property type="entry name" value="Prim-Pol"/>
    <property type="match status" value="1"/>
</dbReference>
<proteinExistence type="predicted"/>
<accession>A0A2P8IGX5</accession>
<dbReference type="Proteomes" id="UP000241118">
    <property type="component" value="Unassembled WGS sequence"/>
</dbReference>
<dbReference type="InterPro" id="IPR015330">
    <property type="entry name" value="DNA_primase/pol_bifunc_N"/>
</dbReference>
<organism evidence="2 3">
    <name type="scientific">Saccharothrix carnea</name>
    <dbReference type="NCBI Taxonomy" id="1280637"/>
    <lineage>
        <taxon>Bacteria</taxon>
        <taxon>Bacillati</taxon>
        <taxon>Actinomycetota</taxon>
        <taxon>Actinomycetes</taxon>
        <taxon>Pseudonocardiales</taxon>
        <taxon>Pseudonocardiaceae</taxon>
        <taxon>Saccharothrix</taxon>
    </lineage>
</organism>
<dbReference type="OrthoDB" id="3218228at2"/>
<dbReference type="EMBL" id="PYAX01000002">
    <property type="protein sequence ID" value="PSL57704.1"/>
    <property type="molecule type" value="Genomic_DNA"/>
</dbReference>
<dbReference type="SMART" id="SM00943">
    <property type="entry name" value="Prim-Pol"/>
    <property type="match status" value="1"/>
</dbReference>
<reference evidence="2 3" key="1">
    <citation type="submission" date="2018-03" db="EMBL/GenBank/DDBJ databases">
        <title>Genomic Encyclopedia of Type Strains, Phase III (KMG-III): the genomes of soil and plant-associated and newly described type strains.</title>
        <authorList>
            <person name="Whitman W."/>
        </authorList>
    </citation>
    <scope>NUCLEOTIDE SEQUENCE [LARGE SCALE GENOMIC DNA]</scope>
    <source>
        <strain evidence="2 3">CGMCC 4.7097</strain>
    </source>
</reference>
<dbReference type="RefSeq" id="WP_106614589.1">
    <property type="nucleotide sequence ID" value="NZ_PYAX01000002.1"/>
</dbReference>
<dbReference type="CDD" id="cd04859">
    <property type="entry name" value="Prim_Pol"/>
    <property type="match status" value="1"/>
</dbReference>
<name>A0A2P8IGX5_SACCR</name>
<dbReference type="SUPFAM" id="SSF56747">
    <property type="entry name" value="Prim-pol domain"/>
    <property type="match status" value="1"/>
</dbReference>
<gene>
    <name evidence="2" type="ORF">B0I31_102683</name>
</gene>
<dbReference type="AlphaFoldDB" id="A0A2P8IGX5"/>
<evidence type="ECO:0000259" key="1">
    <source>
        <dbReference type="SMART" id="SM00943"/>
    </source>
</evidence>